<keyword evidence="2" id="KW-1185">Reference proteome</keyword>
<dbReference type="AlphaFoldDB" id="A0AAN6ZAB2"/>
<name>A0AAN6ZAB2_9PEZI</name>
<evidence type="ECO:0000313" key="1">
    <source>
        <dbReference type="EMBL" id="KAK4130897.1"/>
    </source>
</evidence>
<reference evidence="1" key="1">
    <citation type="journal article" date="2023" name="Mol. Phylogenet. Evol.">
        <title>Genome-scale phylogeny and comparative genomics of the fungal order Sordariales.</title>
        <authorList>
            <person name="Hensen N."/>
            <person name="Bonometti L."/>
            <person name="Westerberg I."/>
            <person name="Brannstrom I.O."/>
            <person name="Guillou S."/>
            <person name="Cros-Aarteil S."/>
            <person name="Calhoun S."/>
            <person name="Haridas S."/>
            <person name="Kuo A."/>
            <person name="Mondo S."/>
            <person name="Pangilinan J."/>
            <person name="Riley R."/>
            <person name="LaButti K."/>
            <person name="Andreopoulos B."/>
            <person name="Lipzen A."/>
            <person name="Chen C."/>
            <person name="Yan M."/>
            <person name="Daum C."/>
            <person name="Ng V."/>
            <person name="Clum A."/>
            <person name="Steindorff A."/>
            <person name="Ohm R.A."/>
            <person name="Martin F."/>
            <person name="Silar P."/>
            <person name="Natvig D.O."/>
            <person name="Lalanne C."/>
            <person name="Gautier V."/>
            <person name="Ament-Velasquez S.L."/>
            <person name="Kruys A."/>
            <person name="Hutchinson M.I."/>
            <person name="Powell A.J."/>
            <person name="Barry K."/>
            <person name="Miller A.N."/>
            <person name="Grigoriev I.V."/>
            <person name="Debuchy R."/>
            <person name="Gladieux P."/>
            <person name="Hiltunen Thoren M."/>
            <person name="Johannesson H."/>
        </authorList>
    </citation>
    <scope>NUCLEOTIDE SEQUENCE</scope>
    <source>
        <strain evidence="1">CBS 123565</strain>
    </source>
</reference>
<evidence type="ECO:0000313" key="2">
    <source>
        <dbReference type="Proteomes" id="UP001304895"/>
    </source>
</evidence>
<accession>A0AAN6ZAB2</accession>
<reference evidence="1" key="2">
    <citation type="submission" date="2023-05" db="EMBL/GenBank/DDBJ databases">
        <authorList>
            <consortium name="Lawrence Berkeley National Laboratory"/>
            <person name="Steindorff A."/>
            <person name="Hensen N."/>
            <person name="Bonometti L."/>
            <person name="Westerberg I."/>
            <person name="Brannstrom I.O."/>
            <person name="Guillou S."/>
            <person name="Cros-Aarteil S."/>
            <person name="Calhoun S."/>
            <person name="Haridas S."/>
            <person name="Kuo A."/>
            <person name="Mondo S."/>
            <person name="Pangilinan J."/>
            <person name="Riley R."/>
            <person name="Labutti K."/>
            <person name="Andreopoulos B."/>
            <person name="Lipzen A."/>
            <person name="Chen C."/>
            <person name="Yanf M."/>
            <person name="Daum C."/>
            <person name="Ng V."/>
            <person name="Clum A."/>
            <person name="Ohm R."/>
            <person name="Martin F."/>
            <person name="Silar P."/>
            <person name="Natvig D."/>
            <person name="Lalanne C."/>
            <person name="Gautier V."/>
            <person name="Ament-Velasquez S.L."/>
            <person name="Kruys A."/>
            <person name="Hutchinson M.I."/>
            <person name="Powell A.J."/>
            <person name="Barry K."/>
            <person name="Miller A.N."/>
            <person name="Grigoriev I.V."/>
            <person name="Debuchy R."/>
            <person name="Gladieux P."/>
            <person name="Thoren M.H."/>
            <person name="Johannesson H."/>
        </authorList>
    </citation>
    <scope>NUCLEOTIDE SEQUENCE</scope>
    <source>
        <strain evidence="1">CBS 123565</strain>
    </source>
</reference>
<proteinExistence type="predicted"/>
<comment type="caution">
    <text evidence="1">The sequence shown here is derived from an EMBL/GenBank/DDBJ whole genome shotgun (WGS) entry which is preliminary data.</text>
</comment>
<organism evidence="1 2">
    <name type="scientific">Trichocladium antarcticum</name>
    <dbReference type="NCBI Taxonomy" id="1450529"/>
    <lineage>
        <taxon>Eukaryota</taxon>
        <taxon>Fungi</taxon>
        <taxon>Dikarya</taxon>
        <taxon>Ascomycota</taxon>
        <taxon>Pezizomycotina</taxon>
        <taxon>Sordariomycetes</taxon>
        <taxon>Sordariomycetidae</taxon>
        <taxon>Sordariales</taxon>
        <taxon>Chaetomiaceae</taxon>
        <taxon>Trichocladium</taxon>
    </lineage>
</organism>
<protein>
    <submittedName>
        <fullName evidence="1">Uncharacterized protein</fullName>
    </submittedName>
</protein>
<dbReference type="EMBL" id="MU853430">
    <property type="protein sequence ID" value="KAK4130897.1"/>
    <property type="molecule type" value="Genomic_DNA"/>
</dbReference>
<dbReference type="Proteomes" id="UP001304895">
    <property type="component" value="Unassembled WGS sequence"/>
</dbReference>
<gene>
    <name evidence="1" type="ORF">BT67DRAFT_205159</name>
</gene>
<sequence length="316" mass="34011">MRQEIVPHEEAHEDPVVDGSLKIPFEINAGNVELNRKILTQDRHMEPDEGLEGLGVVFLVMLARLFFYVTSAVPLFVALLAANPAHPRLAVLEEDIFTENAEVGFVGGKAQHDQIGVQAIDDMTGVGVMLGRVALRADEVHNLVFALAGDGGIRNDDLHLGPRRVRVELVGAPVAQTGGEDLHERSAGGDGVGVKGLLDDDLDRLLLHGTVLVLLEHLEQLLFILLFFGRLLRGAESAGPLLVHLGSRRDTIYHALVSETKTVNSWQGKYGCGHGDVPTAIISSFRGRTMLTTRSVYLKTSIIISSSSLGAGLSSG</sequence>